<dbReference type="GO" id="GO:0034599">
    <property type="term" value="P:cellular response to oxidative stress"/>
    <property type="evidence" value="ECO:0007669"/>
    <property type="project" value="InterPro"/>
</dbReference>
<reference evidence="8" key="1">
    <citation type="submission" date="2020-01" db="EMBL/GenBank/DDBJ databases">
        <title>Identification and distribution of gene clusters putatively required for synthesis of sphingolipid metabolism inhibitors in phylogenetically diverse species of the filamentous fungus Fusarium.</title>
        <authorList>
            <person name="Kim H.-S."/>
            <person name="Busman M."/>
            <person name="Brown D.W."/>
            <person name="Divon H."/>
            <person name="Uhlig S."/>
            <person name="Proctor R.H."/>
        </authorList>
    </citation>
    <scope>NUCLEOTIDE SEQUENCE</scope>
    <source>
        <strain evidence="8">NRRL 53441</strain>
    </source>
</reference>
<name>A0A8H4P226_9HYPO</name>
<organism evidence="8 9">
    <name type="scientific">Fusarium austroafricanum</name>
    <dbReference type="NCBI Taxonomy" id="2364996"/>
    <lineage>
        <taxon>Eukaryota</taxon>
        <taxon>Fungi</taxon>
        <taxon>Dikarya</taxon>
        <taxon>Ascomycota</taxon>
        <taxon>Pezizomycotina</taxon>
        <taxon>Sordariomycetes</taxon>
        <taxon>Hypocreomycetidae</taxon>
        <taxon>Hypocreales</taxon>
        <taxon>Nectriaceae</taxon>
        <taxon>Fusarium</taxon>
        <taxon>Fusarium concolor species complex</taxon>
    </lineage>
</organism>
<dbReference type="InterPro" id="IPR033877">
    <property type="entry name" value="Frm2/Hbn1"/>
</dbReference>
<comment type="subcellular location">
    <subcellularLocation>
        <location evidence="2">Cytoplasm</location>
    </subcellularLocation>
    <subcellularLocation>
        <location evidence="1">Nucleus</location>
    </subcellularLocation>
</comment>
<dbReference type="EMBL" id="JAADJG010000161">
    <property type="protein sequence ID" value="KAF4453166.1"/>
    <property type="molecule type" value="Genomic_DNA"/>
</dbReference>
<sequence length="207" mass="23749">MASKFSADSLLQLVKHRRSYYALSKQLTISHSRIDQIVKDSLLHVPSSFNSQSTRVAVLFDTEHDKLWDIVTEVLRKKVPEARWEPTGKKMNRFKQAGGTVMFFEDQTVVEKSKEQFPSYADKFGGWATQSDGMLQYTIWLALEAEGLGANLQHYNPIIDEKVAKEWNIPSNWKLNAQLVFGGIMDSPVEKTFMPLEERYRVFGSNL</sequence>
<evidence type="ECO:0000313" key="8">
    <source>
        <dbReference type="EMBL" id="KAF4453166.1"/>
    </source>
</evidence>
<evidence type="ECO:0000256" key="6">
    <source>
        <dbReference type="ARBA" id="ARBA00023242"/>
    </source>
</evidence>
<proteinExistence type="inferred from homology"/>
<keyword evidence="5" id="KW-0560">Oxidoreductase</keyword>
<keyword evidence="4" id="KW-0963">Cytoplasm</keyword>
<accession>A0A8H4P226</accession>
<dbReference type="Gene3D" id="3.40.109.10">
    <property type="entry name" value="NADH Oxidase"/>
    <property type="match status" value="1"/>
</dbReference>
<dbReference type="InterPro" id="IPR029479">
    <property type="entry name" value="Nitroreductase"/>
</dbReference>
<dbReference type="Proteomes" id="UP000605986">
    <property type="component" value="Unassembled WGS sequence"/>
</dbReference>
<dbReference type="PANTHER" id="PTHR43035">
    <property type="entry name" value="FATTY ACID REPRESSION MUTANT PROTEIN 2-RELATED"/>
    <property type="match status" value="1"/>
</dbReference>
<dbReference type="CDD" id="cd02140">
    <property type="entry name" value="Frm2-like"/>
    <property type="match status" value="1"/>
</dbReference>
<evidence type="ECO:0000313" key="9">
    <source>
        <dbReference type="Proteomes" id="UP000605986"/>
    </source>
</evidence>
<evidence type="ECO:0000256" key="4">
    <source>
        <dbReference type="ARBA" id="ARBA00022490"/>
    </source>
</evidence>
<dbReference type="SUPFAM" id="SSF55469">
    <property type="entry name" value="FMN-dependent nitroreductase-like"/>
    <property type="match status" value="1"/>
</dbReference>
<gene>
    <name evidence="8" type="ORF">F53441_4105</name>
</gene>
<evidence type="ECO:0000256" key="5">
    <source>
        <dbReference type="ARBA" id="ARBA00023002"/>
    </source>
</evidence>
<evidence type="ECO:0000259" key="7">
    <source>
        <dbReference type="Pfam" id="PF00881"/>
    </source>
</evidence>
<dbReference type="Pfam" id="PF00881">
    <property type="entry name" value="Nitroreductase"/>
    <property type="match status" value="1"/>
</dbReference>
<dbReference type="AlphaFoldDB" id="A0A8H4P226"/>
<dbReference type="FunFam" id="3.40.109.10:FF:000001">
    <property type="entry name" value="Nitroreductase family"/>
    <property type="match status" value="1"/>
</dbReference>
<dbReference type="InterPro" id="IPR000415">
    <property type="entry name" value="Nitroreductase-like"/>
</dbReference>
<dbReference type="GO" id="GO:0005634">
    <property type="term" value="C:nucleus"/>
    <property type="evidence" value="ECO:0007669"/>
    <property type="project" value="UniProtKB-SubCell"/>
</dbReference>
<evidence type="ECO:0000256" key="2">
    <source>
        <dbReference type="ARBA" id="ARBA00004496"/>
    </source>
</evidence>
<comment type="similarity">
    <text evidence="3">Belongs to the nitroreductase family.</text>
</comment>
<dbReference type="GO" id="GO:0005737">
    <property type="term" value="C:cytoplasm"/>
    <property type="evidence" value="ECO:0007669"/>
    <property type="project" value="UniProtKB-SubCell"/>
</dbReference>
<dbReference type="GO" id="GO:0016491">
    <property type="term" value="F:oxidoreductase activity"/>
    <property type="evidence" value="ECO:0007669"/>
    <property type="project" value="UniProtKB-KW"/>
</dbReference>
<feature type="domain" description="Nitroreductase" evidence="7">
    <location>
        <begin position="14"/>
        <end position="182"/>
    </location>
</feature>
<keyword evidence="9" id="KW-1185">Reference proteome</keyword>
<keyword evidence="6" id="KW-0539">Nucleus</keyword>
<comment type="caution">
    <text evidence="8">The sequence shown here is derived from an EMBL/GenBank/DDBJ whole genome shotgun (WGS) entry which is preliminary data.</text>
</comment>
<dbReference type="OrthoDB" id="2138173at2759"/>
<dbReference type="PANTHER" id="PTHR43035:SF1">
    <property type="entry name" value="FATTY ACID REPRESSION MUTANT PROTEIN 2-RELATED"/>
    <property type="match status" value="1"/>
</dbReference>
<evidence type="ECO:0000256" key="3">
    <source>
        <dbReference type="ARBA" id="ARBA00007118"/>
    </source>
</evidence>
<protein>
    <submittedName>
        <fullName evidence="8">Nitroreductase family protein</fullName>
    </submittedName>
</protein>
<evidence type="ECO:0000256" key="1">
    <source>
        <dbReference type="ARBA" id="ARBA00004123"/>
    </source>
</evidence>